<name>A0A2K2G095_9SPHN</name>
<comment type="caution">
    <text evidence="3">The sequence shown here is derived from an EMBL/GenBank/DDBJ whole genome shotgun (WGS) entry which is preliminary data.</text>
</comment>
<dbReference type="Proteomes" id="UP000236327">
    <property type="component" value="Unassembled WGS sequence"/>
</dbReference>
<evidence type="ECO:0000313" key="3">
    <source>
        <dbReference type="EMBL" id="PNU04447.1"/>
    </source>
</evidence>
<dbReference type="Gene3D" id="1.25.40.10">
    <property type="entry name" value="Tetratricopeptide repeat domain"/>
    <property type="match status" value="1"/>
</dbReference>
<dbReference type="PROSITE" id="PS50005">
    <property type="entry name" value="TPR"/>
    <property type="match status" value="1"/>
</dbReference>
<feature type="repeat" description="TPR" evidence="1">
    <location>
        <begin position="152"/>
        <end position="185"/>
    </location>
</feature>
<gene>
    <name evidence="3" type="ORF">A8V01_20310</name>
</gene>
<accession>A0A2K2G095</accession>
<evidence type="ECO:0000256" key="2">
    <source>
        <dbReference type="SAM" id="Phobius"/>
    </source>
</evidence>
<keyword evidence="4" id="KW-1185">Reference proteome</keyword>
<keyword evidence="2" id="KW-0812">Transmembrane</keyword>
<dbReference type="EMBL" id="LYMM01000035">
    <property type="protein sequence ID" value="PNU04447.1"/>
    <property type="molecule type" value="Genomic_DNA"/>
</dbReference>
<sequence length="388" mass="41245">MVLPRSGSCSAPAPAAGEAKSATRGFAAFEGVIMAGALVAAAAMFMAAASNTYTITGKAAAAAGYPSDPTIGGRLLVAQELAAERETAGLERAIGLLEGVTAQAPGFAPGHAGLAEALILSREFGARADADAFRQARAAAMAAVRIDPDLPSGHRLLGFISYWKDGDFAQAQKRFERALALDPNDVLSHFWYGNILSDRGDHGSALAELERARTLDPGSLAIRTDLAWAQWAAGQDAVAIPALQEIARSNPGFPVAQDCLAIIALVNGDDKGYVVHFTRFALARQDKRLMRKAQHLAEAGPARLRRLVYEQALSDVAEGSRGRAWPVLVASLRGDRRAVMQLLQAAEREHEVWGDAALVPRIRAVWKNDRRIAAMIDLRVGGISLASR</sequence>
<dbReference type="Pfam" id="PF13432">
    <property type="entry name" value="TPR_16"/>
    <property type="match status" value="1"/>
</dbReference>
<evidence type="ECO:0000313" key="4">
    <source>
        <dbReference type="Proteomes" id="UP000236327"/>
    </source>
</evidence>
<keyword evidence="1" id="KW-0802">TPR repeat</keyword>
<dbReference type="AlphaFoldDB" id="A0A2K2G095"/>
<protein>
    <submittedName>
        <fullName evidence="3">Uncharacterized protein</fullName>
    </submittedName>
</protein>
<feature type="transmembrane region" description="Helical" evidence="2">
    <location>
        <begin position="26"/>
        <end position="48"/>
    </location>
</feature>
<keyword evidence="2" id="KW-1133">Transmembrane helix</keyword>
<keyword evidence="2" id="KW-0472">Membrane</keyword>
<proteinExistence type="predicted"/>
<dbReference type="InterPro" id="IPR011990">
    <property type="entry name" value="TPR-like_helical_dom_sf"/>
</dbReference>
<reference evidence="3 4" key="1">
    <citation type="submission" date="2016-05" db="EMBL/GenBank/DDBJ databases">
        <title>Complete genome sequence of Novosphingobium guangzhouense SA925(T).</title>
        <authorList>
            <person name="Sha S."/>
        </authorList>
    </citation>
    <scope>NUCLEOTIDE SEQUENCE [LARGE SCALE GENOMIC DNA]</scope>
    <source>
        <strain evidence="3 4">SA925</strain>
    </source>
</reference>
<dbReference type="InterPro" id="IPR019734">
    <property type="entry name" value="TPR_rpt"/>
</dbReference>
<evidence type="ECO:0000256" key="1">
    <source>
        <dbReference type="PROSITE-ProRule" id="PRU00339"/>
    </source>
</evidence>
<dbReference type="SUPFAM" id="SSF48452">
    <property type="entry name" value="TPR-like"/>
    <property type="match status" value="1"/>
</dbReference>
<organism evidence="3 4">
    <name type="scientific">Novosphingobium guangzhouense</name>
    <dbReference type="NCBI Taxonomy" id="1850347"/>
    <lineage>
        <taxon>Bacteria</taxon>
        <taxon>Pseudomonadati</taxon>
        <taxon>Pseudomonadota</taxon>
        <taxon>Alphaproteobacteria</taxon>
        <taxon>Sphingomonadales</taxon>
        <taxon>Sphingomonadaceae</taxon>
        <taxon>Novosphingobium</taxon>
    </lineage>
</organism>